<organism evidence="1 2">
    <name type="scientific">Trichinella pseudospiralis</name>
    <name type="common">Parasitic roundworm</name>
    <dbReference type="NCBI Taxonomy" id="6337"/>
    <lineage>
        <taxon>Eukaryota</taxon>
        <taxon>Metazoa</taxon>
        <taxon>Ecdysozoa</taxon>
        <taxon>Nematoda</taxon>
        <taxon>Enoplea</taxon>
        <taxon>Dorylaimia</taxon>
        <taxon>Trichinellida</taxon>
        <taxon>Trichinellidae</taxon>
        <taxon>Trichinella</taxon>
    </lineage>
</organism>
<protein>
    <submittedName>
        <fullName evidence="1">Uncharacterized protein</fullName>
    </submittedName>
</protein>
<dbReference type="EMBL" id="JYDU01000010">
    <property type="protein sequence ID" value="KRY00068.1"/>
    <property type="molecule type" value="Genomic_DNA"/>
</dbReference>
<dbReference type="Proteomes" id="UP000054815">
    <property type="component" value="Unassembled WGS sequence"/>
</dbReference>
<evidence type="ECO:0000313" key="1">
    <source>
        <dbReference type="EMBL" id="KRY00068.1"/>
    </source>
</evidence>
<dbReference type="AlphaFoldDB" id="A0A0V0YI85"/>
<accession>A0A0V0YI85</accession>
<reference evidence="1 2" key="1">
    <citation type="submission" date="2015-01" db="EMBL/GenBank/DDBJ databases">
        <title>Evolution of Trichinella species and genotypes.</title>
        <authorList>
            <person name="Korhonen P.K."/>
            <person name="Edoardo P."/>
            <person name="Giuseppe L.R."/>
            <person name="Gasser R.B."/>
        </authorList>
    </citation>
    <scope>NUCLEOTIDE SEQUENCE [LARGE SCALE GENOMIC DNA]</scope>
    <source>
        <strain evidence="1">ISS141</strain>
    </source>
</reference>
<gene>
    <name evidence="1" type="ORF">T4E_11314</name>
</gene>
<sequence>MLYSTATRKPPPHQRRRPLTLEEYGYIDGFLMSIQFEKKRLAQTLRSQLLKMYIIVNTYTAPSMSTMVTSSATPSASQYQVPQLNMHQYGFIDSFLIKMHYERKRLAQISNYAVATTPSYHIHCQGCHQQWTPPTVIHCRSYTPEAPYLFQ</sequence>
<proteinExistence type="predicted"/>
<comment type="caution">
    <text evidence="1">The sequence shown here is derived from an EMBL/GenBank/DDBJ whole genome shotgun (WGS) entry which is preliminary data.</text>
</comment>
<evidence type="ECO:0000313" key="2">
    <source>
        <dbReference type="Proteomes" id="UP000054815"/>
    </source>
</evidence>
<name>A0A0V0YI85_TRIPS</name>